<feature type="domain" description="Reverse transcriptase Ty1/copia-type" evidence="1">
    <location>
        <begin position="225"/>
        <end position="277"/>
    </location>
</feature>
<proteinExistence type="predicted"/>
<feature type="non-terminal residue" evidence="2">
    <location>
        <position position="1"/>
    </location>
</feature>
<evidence type="ECO:0000259" key="1">
    <source>
        <dbReference type="Pfam" id="PF07727"/>
    </source>
</evidence>
<dbReference type="PANTHER" id="PTHR11439">
    <property type="entry name" value="GAG-POL-RELATED RETROTRANSPOSON"/>
    <property type="match status" value="1"/>
</dbReference>
<reference evidence="2" key="1">
    <citation type="submission" date="2018-05" db="EMBL/GenBank/DDBJ databases">
        <title>Draft genome of Mucuna pruriens seed.</title>
        <authorList>
            <person name="Nnadi N.E."/>
            <person name="Vos R."/>
            <person name="Hasami M.H."/>
            <person name="Devisetty U.K."/>
            <person name="Aguiy J.C."/>
        </authorList>
    </citation>
    <scope>NUCLEOTIDE SEQUENCE [LARGE SCALE GENOMIC DNA]</scope>
    <source>
        <strain evidence="2">JCA_2017</strain>
    </source>
</reference>
<dbReference type="AlphaFoldDB" id="A0A371G6J7"/>
<gene>
    <name evidence="2" type="ORF">CR513_32775</name>
</gene>
<dbReference type="InterPro" id="IPR013103">
    <property type="entry name" value="RVT_2"/>
</dbReference>
<organism evidence="2 3">
    <name type="scientific">Mucuna pruriens</name>
    <name type="common">Velvet bean</name>
    <name type="synonym">Dolichos pruriens</name>
    <dbReference type="NCBI Taxonomy" id="157652"/>
    <lineage>
        <taxon>Eukaryota</taxon>
        <taxon>Viridiplantae</taxon>
        <taxon>Streptophyta</taxon>
        <taxon>Embryophyta</taxon>
        <taxon>Tracheophyta</taxon>
        <taxon>Spermatophyta</taxon>
        <taxon>Magnoliopsida</taxon>
        <taxon>eudicotyledons</taxon>
        <taxon>Gunneridae</taxon>
        <taxon>Pentapetalae</taxon>
        <taxon>rosids</taxon>
        <taxon>fabids</taxon>
        <taxon>Fabales</taxon>
        <taxon>Fabaceae</taxon>
        <taxon>Papilionoideae</taxon>
        <taxon>50 kb inversion clade</taxon>
        <taxon>NPAAA clade</taxon>
        <taxon>indigoferoid/millettioid clade</taxon>
        <taxon>Phaseoleae</taxon>
        <taxon>Mucuna</taxon>
    </lineage>
</organism>
<dbReference type="PANTHER" id="PTHR11439:SF440">
    <property type="entry name" value="INTEGRASE CATALYTIC DOMAIN-CONTAINING PROTEIN"/>
    <property type="match status" value="1"/>
</dbReference>
<dbReference type="Proteomes" id="UP000257109">
    <property type="component" value="Unassembled WGS sequence"/>
</dbReference>
<evidence type="ECO:0000313" key="3">
    <source>
        <dbReference type="Proteomes" id="UP000257109"/>
    </source>
</evidence>
<protein>
    <submittedName>
        <fullName evidence="2">Mitochondrial protein</fullName>
    </submittedName>
</protein>
<dbReference type="Pfam" id="PF07727">
    <property type="entry name" value="RVT_2"/>
    <property type="match status" value="1"/>
</dbReference>
<comment type="caution">
    <text evidence="2">The sequence shown here is derived from an EMBL/GenBank/DDBJ whole genome shotgun (WGS) entry which is preliminary data.</text>
</comment>
<dbReference type="OrthoDB" id="1917367at2759"/>
<keyword evidence="3" id="KW-1185">Reference proteome</keyword>
<dbReference type="STRING" id="157652.A0A371G6J7"/>
<name>A0A371G6J7_MUCPR</name>
<accession>A0A371G6J7</accession>
<dbReference type="CDD" id="cd09272">
    <property type="entry name" value="RNase_HI_RT_Ty1"/>
    <property type="match status" value="1"/>
</dbReference>
<dbReference type="EMBL" id="QJKJ01006653">
    <property type="protein sequence ID" value="RDX85953.1"/>
    <property type="molecule type" value="Genomic_DNA"/>
</dbReference>
<sequence length="404" mass="46060">MGLKRAYVVRKEEGKEDGFKGVIRQQAISIRYEISWNKGKAFVGVMDSLETKPIWCSIPLMQGNLCGISLENMSLNPSSIFSKSVWGCRKENRHLLEVARVLIFQMSIPNSLPVPTQDVQVQVQEVTEPTLVLEQVQLSKSEVNIPKNPIKDATNDMPIALRKGKRSYVKYPISQFVCTNHLFIQYRSFIVAFDAIKTPTSVQETLKDENWVQAMKEEMKALEKNSTWEIVDRPKDKRACKSDRTLERYKARLVAKGYTQTNGIDYEETFALVAKRNIASPGKGLLFRKEGTLSMEIYTNADYVGSVVDRRSTSGYCMFLGGNLVTWRSKKQNVVAQSSAEVEFRAMAHGICEGLWMKIILDKLKILCAWTRLVVAQKLQNIKMSVASMVRRPWRSVERWEVLA</sequence>
<evidence type="ECO:0000313" key="2">
    <source>
        <dbReference type="EMBL" id="RDX85953.1"/>
    </source>
</evidence>